<dbReference type="AlphaFoldDB" id="A0AAU7VLP0"/>
<dbReference type="SUPFAM" id="SSF160515">
    <property type="entry name" value="YueI-like"/>
    <property type="match status" value="1"/>
</dbReference>
<reference evidence="1" key="2">
    <citation type="submission" date="2024-06" db="EMBL/GenBank/DDBJ databases">
        <authorList>
            <person name="Petrova K.O."/>
            <person name="Toshchakov S.V."/>
            <person name="Boltjanskaja Y.V."/>
            <person name="Kevbrin V."/>
        </authorList>
    </citation>
    <scope>NUCLEOTIDE SEQUENCE</scope>
    <source>
        <strain evidence="1">Z-910T</strain>
    </source>
</reference>
<protein>
    <submittedName>
        <fullName evidence="1">YueI family protein</fullName>
    </submittedName>
</protein>
<organism evidence="1">
    <name type="scientific">Proteinivorax tanatarense</name>
    <dbReference type="NCBI Taxonomy" id="1260629"/>
    <lineage>
        <taxon>Bacteria</taxon>
        <taxon>Bacillati</taxon>
        <taxon>Bacillota</taxon>
        <taxon>Clostridia</taxon>
        <taxon>Eubacteriales</taxon>
        <taxon>Proteinivoracaceae</taxon>
        <taxon>Proteinivorax</taxon>
    </lineage>
</organism>
<dbReference type="Gene3D" id="3.30.1330.30">
    <property type="match status" value="1"/>
</dbReference>
<sequence length="188" mass="21415">MDQKEKIKRITSKDPLEQALLKGHGVNDIKADEKKIYLGQFRERVLIALTINQVHQPGTYPEVTDSIKHSRARKLILNRQVNLDRAADYINLARDKNLDFTTVSTKKNDTDIGLIVAADDAVEEEHIFVKDLSERFVEVGLDPKLINLIGEKICRSCYKDIEAKAPELLHLFKEVTFLDKITGVQKCC</sequence>
<accession>A0AAU7VLP0</accession>
<evidence type="ECO:0000313" key="1">
    <source>
        <dbReference type="EMBL" id="XBX74772.1"/>
    </source>
</evidence>
<reference evidence="1" key="1">
    <citation type="journal article" date="2013" name="Extremophiles">
        <title>Proteinivorax tanatarense gen. nov., sp. nov., an anaerobic, haloalkaliphilic, proteolytic bacterium isolated from a decaying algal bloom, and proposal of Proteinivoraceae fam. nov.</title>
        <authorList>
            <person name="Kevbrin V."/>
            <person name="Boltyanskaya Y."/>
            <person name="Zhilina T."/>
            <person name="Kolganova T."/>
            <person name="Lavrentjeva E."/>
            <person name="Kuznetsov B."/>
        </authorList>
    </citation>
    <scope>NUCLEOTIDE SEQUENCE</scope>
    <source>
        <strain evidence="1">Z-910T</strain>
    </source>
</reference>
<dbReference type="EMBL" id="CP158367">
    <property type="protein sequence ID" value="XBX74772.1"/>
    <property type="molecule type" value="Genomic_DNA"/>
</dbReference>
<name>A0AAU7VLP0_9FIRM</name>
<dbReference type="InterPro" id="IPR012543">
    <property type="entry name" value="DUF1694"/>
</dbReference>
<dbReference type="RefSeq" id="WP_350343521.1">
    <property type="nucleotide sequence ID" value="NZ_CP158367.1"/>
</dbReference>
<gene>
    <name evidence="1" type="ORF">PRVXT_002830</name>
</gene>
<dbReference type="InterPro" id="IPR029064">
    <property type="entry name" value="Ribosomal_eL30-like_sf"/>
</dbReference>
<proteinExistence type="predicted"/>
<dbReference type="Pfam" id="PF07997">
    <property type="entry name" value="DUF1694"/>
    <property type="match status" value="1"/>
</dbReference>